<dbReference type="EMBL" id="CAMXCT020004057">
    <property type="protein sequence ID" value="CAL1160854.1"/>
    <property type="molecule type" value="Genomic_DNA"/>
</dbReference>
<feature type="non-terminal residue" evidence="1">
    <location>
        <position position="1"/>
    </location>
</feature>
<protein>
    <submittedName>
        <fullName evidence="1">Uncharacterized protein</fullName>
    </submittedName>
</protein>
<dbReference type="AlphaFoldDB" id="A0A9P1DB97"/>
<comment type="caution">
    <text evidence="1">The sequence shown here is derived from an EMBL/GenBank/DDBJ whole genome shotgun (WGS) entry which is preliminary data.</text>
</comment>
<dbReference type="EMBL" id="CAMXCT010004057">
    <property type="protein sequence ID" value="CAI4007479.1"/>
    <property type="molecule type" value="Genomic_DNA"/>
</dbReference>
<sequence length="50" mass="5939">SLMRLLPWLQSWRKPSSATKPFSERLKELKSGRPCCCRRCRKKFNARVTT</sequence>
<proteinExistence type="predicted"/>
<reference evidence="1" key="1">
    <citation type="submission" date="2022-10" db="EMBL/GenBank/DDBJ databases">
        <authorList>
            <person name="Chen Y."/>
            <person name="Dougan E. K."/>
            <person name="Chan C."/>
            <person name="Rhodes N."/>
            <person name="Thang M."/>
        </authorList>
    </citation>
    <scope>NUCLEOTIDE SEQUENCE</scope>
</reference>
<evidence type="ECO:0000313" key="1">
    <source>
        <dbReference type="EMBL" id="CAI4007479.1"/>
    </source>
</evidence>
<evidence type="ECO:0000313" key="2">
    <source>
        <dbReference type="EMBL" id="CAL1160854.1"/>
    </source>
</evidence>
<organism evidence="1">
    <name type="scientific">Cladocopium goreaui</name>
    <dbReference type="NCBI Taxonomy" id="2562237"/>
    <lineage>
        <taxon>Eukaryota</taxon>
        <taxon>Sar</taxon>
        <taxon>Alveolata</taxon>
        <taxon>Dinophyceae</taxon>
        <taxon>Suessiales</taxon>
        <taxon>Symbiodiniaceae</taxon>
        <taxon>Cladocopium</taxon>
    </lineage>
</organism>
<keyword evidence="3" id="KW-1185">Reference proteome</keyword>
<accession>A0A9P1DB97</accession>
<feature type="non-terminal residue" evidence="1">
    <location>
        <position position="50"/>
    </location>
</feature>
<dbReference type="EMBL" id="CAMXCT030004057">
    <property type="protein sequence ID" value="CAL4794791.1"/>
    <property type="molecule type" value="Genomic_DNA"/>
</dbReference>
<gene>
    <name evidence="1" type="ORF">C1SCF055_LOCUS33032</name>
</gene>
<dbReference type="Proteomes" id="UP001152797">
    <property type="component" value="Unassembled WGS sequence"/>
</dbReference>
<reference evidence="2" key="2">
    <citation type="submission" date="2024-04" db="EMBL/GenBank/DDBJ databases">
        <authorList>
            <person name="Chen Y."/>
            <person name="Shah S."/>
            <person name="Dougan E. K."/>
            <person name="Thang M."/>
            <person name="Chan C."/>
        </authorList>
    </citation>
    <scope>NUCLEOTIDE SEQUENCE [LARGE SCALE GENOMIC DNA]</scope>
</reference>
<evidence type="ECO:0000313" key="3">
    <source>
        <dbReference type="Proteomes" id="UP001152797"/>
    </source>
</evidence>
<name>A0A9P1DB97_9DINO</name>